<protein>
    <recommendedName>
        <fullName evidence="3">Lipocalin-like domain-containing protein</fullName>
    </recommendedName>
</protein>
<proteinExistence type="predicted"/>
<evidence type="ECO:0000313" key="2">
    <source>
        <dbReference type="Proteomes" id="UP000054172"/>
    </source>
</evidence>
<keyword evidence="2" id="KW-1185">Reference proteome</keyword>
<evidence type="ECO:0000313" key="1">
    <source>
        <dbReference type="EMBL" id="KQM09217.1"/>
    </source>
</evidence>
<accession>A0A0Q4BAB1</accession>
<reference evidence="1" key="1">
    <citation type="submission" date="2015-08" db="EMBL/GenBank/DDBJ databases">
        <title>Candidatus Bacteriodes Periocalifornicus.</title>
        <authorList>
            <person name="McLean J.S."/>
            <person name="Kelley S."/>
        </authorList>
    </citation>
    <scope>NUCLEOTIDE SEQUENCE [LARGE SCALE GENOMIC DNA]</scope>
    <source>
        <strain evidence="1">12B</strain>
    </source>
</reference>
<sequence length="147" mass="16493">MLLLLAVALAGCQKREKEAEYLPITPSLPPKGSVIGEWERVWESGFMEEPSTRRATRITMVLNPDSTWSYTQGGSTQTGAKFTNRFRPKDPELGSSSDHYVLSLLEEGDKNSSVILHYVFLDTCLIENGSLKGAVGGKSYFWYLKRR</sequence>
<dbReference type="Proteomes" id="UP000054172">
    <property type="component" value="Unassembled WGS sequence"/>
</dbReference>
<organism evidence="1 2">
    <name type="scientific">Candidatus [Bacteroides] periocalifornicus</name>
    <dbReference type="NCBI Taxonomy" id="1702214"/>
    <lineage>
        <taxon>Bacteria</taxon>
        <taxon>Pseudomonadati</taxon>
        <taxon>Bacteroidota</taxon>
    </lineage>
</organism>
<evidence type="ECO:0008006" key="3">
    <source>
        <dbReference type="Google" id="ProtNLM"/>
    </source>
</evidence>
<gene>
    <name evidence="1" type="ORF">AL399_02850</name>
</gene>
<dbReference type="AlphaFoldDB" id="A0A0Q4BAB1"/>
<dbReference type="PATRIC" id="fig|1702214.3.peg.927"/>
<comment type="caution">
    <text evidence="1">The sequence shown here is derived from an EMBL/GenBank/DDBJ whole genome shotgun (WGS) entry which is preliminary data.</text>
</comment>
<name>A0A0Q4BAB1_9BACT</name>
<dbReference type="EMBL" id="LIIK01000009">
    <property type="protein sequence ID" value="KQM09217.1"/>
    <property type="molecule type" value="Genomic_DNA"/>
</dbReference>